<evidence type="ECO:0000313" key="3">
    <source>
        <dbReference type="Proteomes" id="UP001525968"/>
    </source>
</evidence>
<dbReference type="Pfam" id="PF01575">
    <property type="entry name" value="MaoC_dehydratas"/>
    <property type="match status" value="1"/>
</dbReference>
<comment type="caution">
    <text evidence="2">The sequence shown here is derived from an EMBL/GenBank/DDBJ whole genome shotgun (WGS) entry which is preliminary data.</text>
</comment>
<dbReference type="InterPro" id="IPR029069">
    <property type="entry name" value="HotDog_dom_sf"/>
</dbReference>
<dbReference type="RefSeq" id="WP_261499120.1">
    <property type="nucleotide sequence ID" value="NZ_JAODYH010000003.1"/>
</dbReference>
<dbReference type="InterPro" id="IPR002539">
    <property type="entry name" value="MaoC-like_dom"/>
</dbReference>
<dbReference type="Gene3D" id="3.10.129.10">
    <property type="entry name" value="Hotdog Thioesterase"/>
    <property type="match status" value="1"/>
</dbReference>
<sequence>MRTFQSYSEVLSCLGQEVAVTDWLTITQQQINLFAEATGDHQWIHVDEKRAAEGPFGTPIAHGFLTLSLLPKFFESAFKIAGTRMGVNYGLNRVRFTAPVPVGSRLRAHMTLQEAERVEPDGLQMTWLVSIEREGSDRPVCVAESVTRSYGAAP</sequence>
<dbReference type="PANTHER" id="PTHR42993">
    <property type="entry name" value="MAOC-LIKE DEHYDRATASE DOMAIN-CONTAINING PROTEIN"/>
    <property type="match status" value="1"/>
</dbReference>
<dbReference type="Proteomes" id="UP001525968">
    <property type="component" value="Unassembled WGS sequence"/>
</dbReference>
<evidence type="ECO:0000259" key="1">
    <source>
        <dbReference type="Pfam" id="PF01575"/>
    </source>
</evidence>
<proteinExistence type="predicted"/>
<feature type="domain" description="MaoC-like" evidence="1">
    <location>
        <begin position="14"/>
        <end position="119"/>
    </location>
</feature>
<dbReference type="SUPFAM" id="SSF54637">
    <property type="entry name" value="Thioesterase/thiol ester dehydrase-isomerase"/>
    <property type="match status" value="1"/>
</dbReference>
<dbReference type="PANTHER" id="PTHR42993:SF1">
    <property type="entry name" value="MAOC-LIKE DEHYDRATASE DOMAIN-CONTAINING PROTEIN"/>
    <property type="match status" value="1"/>
</dbReference>
<protein>
    <submittedName>
        <fullName evidence="2">MaoC family dehydratase</fullName>
    </submittedName>
</protein>
<dbReference type="CDD" id="cd03450">
    <property type="entry name" value="NodN"/>
    <property type="match status" value="1"/>
</dbReference>
<dbReference type="EMBL" id="JAODYH010000003">
    <property type="protein sequence ID" value="MCT9810132.1"/>
    <property type="molecule type" value="Genomic_DNA"/>
</dbReference>
<evidence type="ECO:0000313" key="2">
    <source>
        <dbReference type="EMBL" id="MCT9810132.1"/>
    </source>
</evidence>
<name>A0ABT2PI28_9BURK</name>
<organism evidence="2 3">
    <name type="scientific">Acidovorax bellezanensis</name>
    <dbReference type="NCBI Taxonomy" id="2976702"/>
    <lineage>
        <taxon>Bacteria</taxon>
        <taxon>Pseudomonadati</taxon>
        <taxon>Pseudomonadota</taxon>
        <taxon>Betaproteobacteria</taxon>
        <taxon>Burkholderiales</taxon>
        <taxon>Comamonadaceae</taxon>
        <taxon>Acidovorax</taxon>
    </lineage>
</organism>
<gene>
    <name evidence="2" type="ORF">N0K08_05775</name>
</gene>
<reference evidence="2 3" key="1">
    <citation type="submission" date="2022-09" db="EMBL/GenBank/DDBJ databases">
        <title>Draft genome of isolate Be4.</title>
        <authorList>
            <person name="Sanchez-Castro I."/>
            <person name="Martinez-Rodriguez P."/>
            <person name="Descostes M."/>
            <person name="Merroun M."/>
        </authorList>
    </citation>
    <scope>NUCLEOTIDE SEQUENCE [LARGE SCALE GENOMIC DNA]</scope>
    <source>
        <strain evidence="2 3">Be4</strain>
    </source>
</reference>
<accession>A0ABT2PI28</accession>
<keyword evidence="3" id="KW-1185">Reference proteome</keyword>
<dbReference type="InterPro" id="IPR039375">
    <property type="entry name" value="NodN-like"/>
</dbReference>